<sequence length="160" mass="18329">MISRDLAQVAELYRQRSCVENSLHTPFISEDEWRNRVLHMGNDLQCLVACIGDQLVGHCCLTTYQNEPRRRHAATIGVVVDQRHRRQGVARAMLEEMIDTCDSWLGVSRIELEVFVNNTGAIALYRQLGFSEEGRMRQYAYRNGVLEDAVIMARNQEAMA</sequence>
<dbReference type="InterPro" id="IPR016181">
    <property type="entry name" value="Acyl_CoA_acyltransferase"/>
</dbReference>
<accession>A0A1G8QMX8</accession>
<gene>
    <name evidence="2" type="ORF">SAMN04488540_104347</name>
</gene>
<proteinExistence type="predicted"/>
<dbReference type="AlphaFoldDB" id="A0A1G8QMX8"/>
<dbReference type="GO" id="GO:0016747">
    <property type="term" value="F:acyltransferase activity, transferring groups other than amino-acyl groups"/>
    <property type="evidence" value="ECO:0007669"/>
    <property type="project" value="InterPro"/>
</dbReference>
<dbReference type="Gene3D" id="3.40.630.30">
    <property type="match status" value="1"/>
</dbReference>
<protein>
    <submittedName>
        <fullName evidence="2">Putative acetyltransferase</fullName>
    </submittedName>
</protein>
<evidence type="ECO:0000313" key="3">
    <source>
        <dbReference type="Proteomes" id="UP000199527"/>
    </source>
</evidence>
<evidence type="ECO:0000259" key="1">
    <source>
        <dbReference type="PROSITE" id="PS51186"/>
    </source>
</evidence>
<dbReference type="SUPFAM" id="SSF55729">
    <property type="entry name" value="Acyl-CoA N-acyltransferases (Nat)"/>
    <property type="match status" value="1"/>
</dbReference>
<dbReference type="CDD" id="cd04301">
    <property type="entry name" value="NAT_SF"/>
    <property type="match status" value="1"/>
</dbReference>
<dbReference type="PANTHER" id="PTHR43072">
    <property type="entry name" value="N-ACETYLTRANSFERASE"/>
    <property type="match status" value="1"/>
</dbReference>
<keyword evidence="2" id="KW-0808">Transferase</keyword>
<reference evidence="3" key="1">
    <citation type="submission" date="2016-10" db="EMBL/GenBank/DDBJ databases">
        <authorList>
            <person name="Varghese N."/>
            <person name="Submissions S."/>
        </authorList>
    </citation>
    <scope>NUCLEOTIDE SEQUENCE [LARGE SCALE GENOMIC DNA]</scope>
    <source>
        <strain evidence="3">DSM 23317</strain>
    </source>
</reference>
<dbReference type="EMBL" id="FNEM01000004">
    <property type="protein sequence ID" value="SDJ05705.1"/>
    <property type="molecule type" value="Genomic_DNA"/>
</dbReference>
<dbReference type="PROSITE" id="PS51186">
    <property type="entry name" value="GNAT"/>
    <property type="match status" value="1"/>
</dbReference>
<keyword evidence="3" id="KW-1185">Reference proteome</keyword>
<name>A0A1G8QMX8_9GAMM</name>
<evidence type="ECO:0000313" key="2">
    <source>
        <dbReference type="EMBL" id="SDJ05705.1"/>
    </source>
</evidence>
<dbReference type="Pfam" id="PF00583">
    <property type="entry name" value="Acetyltransf_1"/>
    <property type="match status" value="1"/>
</dbReference>
<feature type="domain" description="N-acetyltransferase" evidence="1">
    <location>
        <begin position="1"/>
        <end position="157"/>
    </location>
</feature>
<dbReference type="Proteomes" id="UP000199527">
    <property type="component" value="Unassembled WGS sequence"/>
</dbReference>
<dbReference type="InterPro" id="IPR000182">
    <property type="entry name" value="GNAT_dom"/>
</dbReference>
<organism evidence="2 3">
    <name type="scientific">Ferrimonas sediminum</name>
    <dbReference type="NCBI Taxonomy" id="718193"/>
    <lineage>
        <taxon>Bacteria</taxon>
        <taxon>Pseudomonadati</taxon>
        <taxon>Pseudomonadota</taxon>
        <taxon>Gammaproteobacteria</taxon>
        <taxon>Alteromonadales</taxon>
        <taxon>Ferrimonadaceae</taxon>
        <taxon>Ferrimonas</taxon>
    </lineage>
</organism>